<dbReference type="GO" id="GO:0050660">
    <property type="term" value="F:flavin adenine dinucleotide binding"/>
    <property type="evidence" value="ECO:0007669"/>
    <property type="project" value="TreeGrafter"/>
</dbReference>
<keyword evidence="5" id="KW-0560">Oxidoreductase</keyword>
<evidence type="ECO:0000256" key="1">
    <source>
        <dbReference type="ARBA" id="ARBA00001974"/>
    </source>
</evidence>
<dbReference type="PRINTS" id="PR00411">
    <property type="entry name" value="PNDRDTASEI"/>
</dbReference>
<reference evidence="5 6" key="1">
    <citation type="submission" date="2018-06" db="EMBL/GenBank/DDBJ databases">
        <authorList>
            <consortium name="Pathogen Informatics"/>
            <person name="Doyle S."/>
        </authorList>
    </citation>
    <scope>NUCLEOTIDE SEQUENCE [LARGE SCALE GENOMIC DNA]</scope>
    <source>
        <strain evidence="5 6">NCTC8261</strain>
    </source>
</reference>
<dbReference type="GO" id="GO:0003957">
    <property type="term" value="F:NAD(P)+ transhydrogenase (Si-specific) activity"/>
    <property type="evidence" value="ECO:0007669"/>
    <property type="project" value="UniProtKB-EC"/>
</dbReference>
<protein>
    <submittedName>
        <fullName evidence="5">Soluble pyridine nucleotide transhydrogenase</fullName>
        <ecNumber evidence="5">1.6.1.1</ecNumber>
    </submittedName>
</protein>
<comment type="cofactor">
    <cofactor evidence="1">
        <name>FAD</name>
        <dbReference type="ChEBI" id="CHEBI:57692"/>
    </cofactor>
</comment>
<sequence>MYKKQVSNTMPHSWDYDAVVIGSGPGGEGAAMGLVKQGARVAVIERYHNVGGGCTHWGTIPIQSPSPRRQPHY</sequence>
<dbReference type="EMBL" id="UGXT01000002">
    <property type="protein sequence ID" value="SUH40615.1"/>
    <property type="molecule type" value="Genomic_DNA"/>
</dbReference>
<keyword evidence="4" id="KW-0274">FAD</keyword>
<dbReference type="PANTHER" id="PTHR22912:SF93">
    <property type="entry name" value="SOLUBLE PYRIDINE NUCLEOTIDE TRANSHYDROGENASE"/>
    <property type="match status" value="1"/>
</dbReference>
<proteinExistence type="inferred from homology"/>
<evidence type="ECO:0000313" key="5">
    <source>
        <dbReference type="EMBL" id="SUH40615.1"/>
    </source>
</evidence>
<dbReference type="AlphaFoldDB" id="A0A379X2N8"/>
<dbReference type="GO" id="GO:0005829">
    <property type="term" value="C:cytosol"/>
    <property type="evidence" value="ECO:0007669"/>
    <property type="project" value="TreeGrafter"/>
</dbReference>
<dbReference type="GO" id="GO:0004148">
    <property type="term" value="F:dihydrolipoyl dehydrogenase (NADH) activity"/>
    <property type="evidence" value="ECO:0007669"/>
    <property type="project" value="TreeGrafter"/>
</dbReference>
<dbReference type="Proteomes" id="UP000254712">
    <property type="component" value="Unassembled WGS sequence"/>
</dbReference>
<name>A0A379X2N8_SALET</name>
<accession>A0A379X2N8</accession>
<comment type="similarity">
    <text evidence="2">Belongs to the class-I pyridine nucleotide-disulfide oxidoreductase family.</text>
</comment>
<evidence type="ECO:0000256" key="2">
    <source>
        <dbReference type="ARBA" id="ARBA00007532"/>
    </source>
</evidence>
<dbReference type="SUPFAM" id="SSF51905">
    <property type="entry name" value="FAD/NAD(P)-binding domain"/>
    <property type="match status" value="1"/>
</dbReference>
<dbReference type="InterPro" id="IPR050151">
    <property type="entry name" value="Class-I_Pyr_Nuc-Dis_Oxidored"/>
</dbReference>
<dbReference type="EC" id="1.6.1.1" evidence="5"/>
<organism evidence="5 6">
    <name type="scientific">Salmonella enterica I</name>
    <dbReference type="NCBI Taxonomy" id="59201"/>
    <lineage>
        <taxon>Bacteria</taxon>
        <taxon>Pseudomonadati</taxon>
        <taxon>Pseudomonadota</taxon>
        <taxon>Gammaproteobacteria</taxon>
        <taxon>Enterobacterales</taxon>
        <taxon>Enterobacteriaceae</taxon>
        <taxon>Salmonella</taxon>
    </lineage>
</organism>
<dbReference type="InterPro" id="IPR036188">
    <property type="entry name" value="FAD/NAD-bd_sf"/>
</dbReference>
<dbReference type="Pfam" id="PF12831">
    <property type="entry name" value="FAD_oxidored"/>
    <property type="match status" value="1"/>
</dbReference>
<dbReference type="GO" id="GO:0006103">
    <property type="term" value="P:2-oxoglutarate metabolic process"/>
    <property type="evidence" value="ECO:0007669"/>
    <property type="project" value="TreeGrafter"/>
</dbReference>
<dbReference type="PANTHER" id="PTHR22912">
    <property type="entry name" value="DISULFIDE OXIDOREDUCTASE"/>
    <property type="match status" value="1"/>
</dbReference>
<dbReference type="Gene3D" id="3.50.50.60">
    <property type="entry name" value="FAD/NAD(P)-binding domain"/>
    <property type="match status" value="1"/>
</dbReference>
<keyword evidence="3" id="KW-0285">Flavoprotein</keyword>
<evidence type="ECO:0000256" key="4">
    <source>
        <dbReference type="ARBA" id="ARBA00022827"/>
    </source>
</evidence>
<evidence type="ECO:0000256" key="3">
    <source>
        <dbReference type="ARBA" id="ARBA00022630"/>
    </source>
</evidence>
<evidence type="ECO:0000313" key="6">
    <source>
        <dbReference type="Proteomes" id="UP000254712"/>
    </source>
</evidence>
<gene>
    <name evidence="5" type="primary">sthA_2</name>
    <name evidence="5" type="ORF">NCTC8261_07022</name>
</gene>